<dbReference type="EMBL" id="JAYMYS010000001">
    <property type="protein sequence ID" value="KAK7412304.1"/>
    <property type="molecule type" value="Genomic_DNA"/>
</dbReference>
<keyword evidence="2" id="KW-1185">Reference proteome</keyword>
<organism evidence="1 2">
    <name type="scientific">Psophocarpus tetragonolobus</name>
    <name type="common">Winged bean</name>
    <name type="synonym">Dolichos tetragonolobus</name>
    <dbReference type="NCBI Taxonomy" id="3891"/>
    <lineage>
        <taxon>Eukaryota</taxon>
        <taxon>Viridiplantae</taxon>
        <taxon>Streptophyta</taxon>
        <taxon>Embryophyta</taxon>
        <taxon>Tracheophyta</taxon>
        <taxon>Spermatophyta</taxon>
        <taxon>Magnoliopsida</taxon>
        <taxon>eudicotyledons</taxon>
        <taxon>Gunneridae</taxon>
        <taxon>Pentapetalae</taxon>
        <taxon>rosids</taxon>
        <taxon>fabids</taxon>
        <taxon>Fabales</taxon>
        <taxon>Fabaceae</taxon>
        <taxon>Papilionoideae</taxon>
        <taxon>50 kb inversion clade</taxon>
        <taxon>NPAAA clade</taxon>
        <taxon>indigoferoid/millettioid clade</taxon>
        <taxon>Phaseoleae</taxon>
        <taxon>Psophocarpus</taxon>
    </lineage>
</organism>
<name>A0AAN9XX85_PSOTE</name>
<evidence type="ECO:0000313" key="2">
    <source>
        <dbReference type="Proteomes" id="UP001386955"/>
    </source>
</evidence>
<dbReference type="Proteomes" id="UP001386955">
    <property type="component" value="Unassembled WGS sequence"/>
</dbReference>
<gene>
    <name evidence="1" type="ORF">VNO78_03757</name>
</gene>
<proteinExistence type="predicted"/>
<dbReference type="AlphaFoldDB" id="A0AAN9XX85"/>
<protein>
    <submittedName>
        <fullName evidence="1">Uncharacterized protein</fullName>
    </submittedName>
</protein>
<evidence type="ECO:0000313" key="1">
    <source>
        <dbReference type="EMBL" id="KAK7412304.1"/>
    </source>
</evidence>
<sequence length="132" mass="14856">MDTTITTRISIIFHSYSKRKVYTLATSDYYSPCPSLIGEWVCYPPIRPKPRPKRTGRKSSIIRVTAISSEVVNVGPSHACSTSEELDNKCNENDNNICKEKGYKGSDSSSGKSYNKDNDYILDYTFDAHNNT</sequence>
<comment type="caution">
    <text evidence="1">The sequence shown here is derived from an EMBL/GenBank/DDBJ whole genome shotgun (WGS) entry which is preliminary data.</text>
</comment>
<accession>A0AAN9XX85</accession>
<reference evidence="1 2" key="1">
    <citation type="submission" date="2024-01" db="EMBL/GenBank/DDBJ databases">
        <title>The genomes of 5 underutilized Papilionoideae crops provide insights into root nodulation and disease resistanc.</title>
        <authorList>
            <person name="Jiang F."/>
        </authorList>
    </citation>
    <scope>NUCLEOTIDE SEQUENCE [LARGE SCALE GENOMIC DNA]</scope>
    <source>
        <strain evidence="1">DUOXIRENSHENG_FW03</strain>
        <tissue evidence="1">Leaves</tissue>
    </source>
</reference>